<protein>
    <recommendedName>
        <fullName evidence="2">SCP2 domain-containing protein</fullName>
    </recommendedName>
</protein>
<dbReference type="PANTHER" id="PTHR38693:SF1">
    <property type="entry name" value="UBIQUINONE BIOSYNTHESIS ACCESSORY FACTOR UBIJ"/>
    <property type="match status" value="1"/>
</dbReference>
<evidence type="ECO:0000313" key="4">
    <source>
        <dbReference type="Proteomes" id="UP001063782"/>
    </source>
</evidence>
<evidence type="ECO:0000256" key="1">
    <source>
        <dbReference type="SAM" id="Coils"/>
    </source>
</evidence>
<keyword evidence="1" id="KW-0175">Coiled coil</keyword>
<reference evidence="3" key="1">
    <citation type="submission" date="2021-12" db="EMBL/GenBank/DDBJ databases">
        <title>taxonomy of Moraxella sp. ZY201224.</title>
        <authorList>
            <person name="Li F."/>
        </authorList>
    </citation>
    <scope>NUCLEOTIDE SEQUENCE</scope>
    <source>
        <strain evidence="3">ZY201224</strain>
    </source>
</reference>
<keyword evidence="4" id="KW-1185">Reference proteome</keyword>
<proteinExistence type="predicted"/>
<feature type="domain" description="SCP2" evidence="2">
    <location>
        <begin position="14"/>
        <end position="116"/>
    </location>
</feature>
<evidence type="ECO:0000313" key="3">
    <source>
        <dbReference type="EMBL" id="UXZ04714.1"/>
    </source>
</evidence>
<dbReference type="InterPro" id="IPR003033">
    <property type="entry name" value="SCP2_sterol-bd_dom"/>
</dbReference>
<evidence type="ECO:0000259" key="2">
    <source>
        <dbReference type="Pfam" id="PF02036"/>
    </source>
</evidence>
<dbReference type="Proteomes" id="UP001063782">
    <property type="component" value="Chromosome"/>
</dbReference>
<feature type="coiled-coil region" evidence="1">
    <location>
        <begin position="172"/>
        <end position="206"/>
    </location>
</feature>
<dbReference type="PANTHER" id="PTHR38693">
    <property type="entry name" value="UBIQUINONE BIOSYNTHESIS PROTEIN UBIJ"/>
    <property type="match status" value="1"/>
</dbReference>
<dbReference type="Pfam" id="PF02036">
    <property type="entry name" value="SCP2"/>
    <property type="match status" value="1"/>
</dbReference>
<sequence length="208" mass="23127">MILVLALAAAERLINTAIRSDAITADGMGRLTGKTLRVVINSPELSVDVLFCDDGVRFEPVVQSVFEPKNGTIIHQPDCTLTVENPVHLLEIIKNPTGNLPIRGDHHLLMQLKTLMENFEPDFWDKIEQLLGRQATSHLYLLGQEFSPIAKPIIDGIKEIGSDFLGLYSKPANQLDAEILAKKQQLLALQSDIEREQARLTALKNQLD</sequence>
<accession>A0ABY6F3V6</accession>
<dbReference type="EMBL" id="CP089977">
    <property type="protein sequence ID" value="UXZ04714.1"/>
    <property type="molecule type" value="Genomic_DNA"/>
</dbReference>
<gene>
    <name evidence="3" type="ORF">LU297_09145</name>
</gene>
<dbReference type="RefSeq" id="WP_263076206.1">
    <property type="nucleotide sequence ID" value="NZ_CP089977.1"/>
</dbReference>
<name>A0ABY6F3V6_9GAMM</name>
<organism evidence="3 4">
    <name type="scientific">Moraxella nasicaprae</name>
    <dbReference type="NCBI Taxonomy" id="2904122"/>
    <lineage>
        <taxon>Bacteria</taxon>
        <taxon>Pseudomonadati</taxon>
        <taxon>Pseudomonadota</taxon>
        <taxon>Gammaproteobacteria</taxon>
        <taxon>Moraxellales</taxon>
        <taxon>Moraxellaceae</taxon>
        <taxon>Moraxella</taxon>
    </lineage>
</organism>
<dbReference type="InterPro" id="IPR038989">
    <property type="entry name" value="UbiJ"/>
</dbReference>